<keyword evidence="4" id="KW-1185">Reference proteome</keyword>
<dbReference type="Proteomes" id="UP000179807">
    <property type="component" value="Unassembled WGS sequence"/>
</dbReference>
<evidence type="ECO:0000259" key="2">
    <source>
        <dbReference type="Pfam" id="PF03439"/>
    </source>
</evidence>
<dbReference type="GO" id="GO:0006357">
    <property type="term" value="P:regulation of transcription by RNA polymerase II"/>
    <property type="evidence" value="ECO:0007669"/>
    <property type="project" value="InterPro"/>
</dbReference>
<gene>
    <name evidence="3" type="ORF">TRFO_38761</name>
</gene>
<organism evidence="3 4">
    <name type="scientific">Tritrichomonas foetus</name>
    <dbReference type="NCBI Taxonomy" id="1144522"/>
    <lineage>
        <taxon>Eukaryota</taxon>
        <taxon>Metamonada</taxon>
        <taxon>Parabasalia</taxon>
        <taxon>Tritrichomonadida</taxon>
        <taxon>Tritrichomonadidae</taxon>
        <taxon>Tritrichomonas</taxon>
    </lineage>
</organism>
<dbReference type="GO" id="GO:0032044">
    <property type="term" value="C:DSIF complex"/>
    <property type="evidence" value="ECO:0007669"/>
    <property type="project" value="TreeGrafter"/>
</dbReference>
<evidence type="ECO:0000313" key="3">
    <source>
        <dbReference type="EMBL" id="OHS95065.1"/>
    </source>
</evidence>
<accession>A0A1J4J8P7</accession>
<dbReference type="VEuPathDB" id="TrichDB:TRFO_38761"/>
<evidence type="ECO:0000256" key="1">
    <source>
        <dbReference type="SAM" id="MobiDB-lite"/>
    </source>
</evidence>
<dbReference type="GeneID" id="94846948"/>
<dbReference type="InterPro" id="IPR039659">
    <property type="entry name" value="SPT5"/>
</dbReference>
<proteinExistence type="predicted"/>
<dbReference type="AlphaFoldDB" id="A0A1J4J8P7"/>
<dbReference type="GO" id="GO:0006368">
    <property type="term" value="P:transcription elongation by RNA polymerase II"/>
    <property type="evidence" value="ECO:0007669"/>
    <property type="project" value="TreeGrafter"/>
</dbReference>
<evidence type="ECO:0000313" key="4">
    <source>
        <dbReference type="Proteomes" id="UP000179807"/>
    </source>
</evidence>
<dbReference type="RefSeq" id="XP_068348202.1">
    <property type="nucleotide sequence ID" value="XM_068512244.1"/>
</dbReference>
<sequence>MNFRDDFRAMNNFPMKSMNVHDSSKKTLPLTADPILPIHREQLNFQYQYKMNEFPTPLFLVDVESENEIEVLFKLFHEIQKSNKKSHRNPASATYMPYLKGKILVEAQDQESFLIIVQKVFNRIPNYRKLNKSETFDNFCFNLRCMTIPPGSIVRITDPEFHHEPAQVVNVDNQTGTVLVKMYGHIDYDGLLKHNLTSQKSLNLKMPRDYKAKPAPFDEGFFTRHGAKFSIKQLKISMATNGIAESIFWDGNSYVDKFMYIEFSMMSLITMNLNITEDEFKRFQDSHVEWELLNNNFQEQMNRTIVVKNPLNNASPYSNTNSSNFNSSQTTPLSPLSVPDIPQKLDNTNININQGKSKTYNDFDLSNFILESSGNEDAIDVNMKNKSNSQPKKEEPKLSKLDIKKIKLDDLTIGSTGYIKDRHLPCVVRGIRNDKIFVELKPIPVAGLPEAFRELTISERNLITKEKVKSDKIRGPVTELFRADKMRSQITQTFDFAKQERERERKEREKEKKRERERAKAKAKEIVLISSSFQTHPIRFRHLDLVELKSGKVGILYQNENSPLKNDIILLTNDKIYNINIKEIKNTIPNQAYITDGEGKQICLNDNVIYNGESMIVLKMYNKKLFVKNRNTNDCIWISSFDAKSTYQSENEAPEPSKTHGTLIGKKIVKLLNQQKSPPFIIEAVSKNGYLVSSDDKGKLKFKFTDEGKLWTFA</sequence>
<feature type="region of interest" description="Disordered" evidence="1">
    <location>
        <begin position="495"/>
        <end position="518"/>
    </location>
</feature>
<dbReference type="GO" id="GO:0032784">
    <property type="term" value="P:regulation of DNA-templated transcription elongation"/>
    <property type="evidence" value="ECO:0007669"/>
    <property type="project" value="InterPro"/>
</dbReference>
<dbReference type="EMBL" id="MLAK01001268">
    <property type="protein sequence ID" value="OHS95065.1"/>
    <property type="molecule type" value="Genomic_DNA"/>
</dbReference>
<protein>
    <recommendedName>
        <fullName evidence="2">NGN domain-containing protein</fullName>
    </recommendedName>
</protein>
<feature type="domain" description="NGN" evidence="2">
    <location>
        <begin position="58"/>
        <end position="132"/>
    </location>
</feature>
<name>A0A1J4J8P7_9EUKA</name>
<dbReference type="PANTHER" id="PTHR11125">
    <property type="entry name" value="SUPPRESSOR OF TY 5"/>
    <property type="match status" value="1"/>
</dbReference>
<dbReference type="GO" id="GO:0003729">
    <property type="term" value="F:mRNA binding"/>
    <property type="evidence" value="ECO:0007669"/>
    <property type="project" value="TreeGrafter"/>
</dbReference>
<comment type="caution">
    <text evidence="3">The sequence shown here is derived from an EMBL/GenBank/DDBJ whole genome shotgun (WGS) entry which is preliminary data.</text>
</comment>
<dbReference type="Pfam" id="PF03439">
    <property type="entry name" value="Spt5-NGN"/>
    <property type="match status" value="1"/>
</dbReference>
<dbReference type="InterPro" id="IPR005100">
    <property type="entry name" value="NGN-domain"/>
</dbReference>
<dbReference type="PANTHER" id="PTHR11125:SF7">
    <property type="entry name" value="TRANSCRIPTION ELONGATION FACTOR SPT5"/>
    <property type="match status" value="1"/>
</dbReference>
<reference evidence="3" key="1">
    <citation type="submission" date="2016-10" db="EMBL/GenBank/DDBJ databases">
        <authorList>
            <person name="Benchimol M."/>
            <person name="Almeida L.G."/>
            <person name="Vasconcelos A.T."/>
            <person name="Perreira-Neves A."/>
            <person name="Rosa I.A."/>
            <person name="Tasca T."/>
            <person name="Bogo M.R."/>
            <person name="de Souza W."/>
        </authorList>
    </citation>
    <scope>NUCLEOTIDE SEQUENCE [LARGE SCALE GENOMIC DNA]</scope>
    <source>
        <strain evidence="3">K</strain>
    </source>
</reference>
<feature type="compositionally biased region" description="Basic and acidic residues" evidence="1">
    <location>
        <begin position="497"/>
        <end position="518"/>
    </location>
</feature>